<dbReference type="EMBL" id="KJ190158">
    <property type="protein sequence ID" value="AHN83602.1"/>
    <property type="molecule type" value="Genomic_DNA"/>
</dbReference>
<dbReference type="GeneID" id="19486739"/>
<sequence length="87" mass="9980">MTTKITIAEPKANTQPIEKFKCGEVVTFTPDNEDAKIFAMVTAEWMCDNTTQVLRFDTYLTDEIRNDKIVTGVDTEIIFYKSFLEGF</sequence>
<organism evidence="1 2">
    <name type="scientific">Escherichia phage FFH2</name>
    <dbReference type="NCBI Taxonomy" id="1446490"/>
    <lineage>
        <taxon>Viruses</taxon>
        <taxon>Duplodnaviria</taxon>
        <taxon>Heunggongvirae</taxon>
        <taxon>Uroviricota</taxon>
        <taxon>Caudoviricetes</taxon>
        <taxon>Vequintavirinae</taxon>
        <taxon>Vequintavirus</taxon>
        <taxon>Vequintavirus PDX</taxon>
        <taxon>Vequintavirus FFH2</taxon>
    </lineage>
</organism>
<name>A0A023MHN4_9CAUD</name>
<dbReference type="Proteomes" id="UP000026907">
    <property type="component" value="Segment"/>
</dbReference>
<dbReference type="RefSeq" id="YP_009030923.1">
    <property type="nucleotide sequence ID" value="NC_024134.1"/>
</dbReference>
<evidence type="ECO:0000313" key="1">
    <source>
        <dbReference type="EMBL" id="AHN83602.1"/>
    </source>
</evidence>
<protein>
    <submittedName>
        <fullName evidence="1">Uncharacterized protein</fullName>
    </submittedName>
</protein>
<keyword evidence="2" id="KW-1185">Reference proteome</keyword>
<dbReference type="KEGG" id="vg:19486739"/>
<evidence type="ECO:0000313" key="2">
    <source>
        <dbReference type="Proteomes" id="UP000026907"/>
    </source>
</evidence>
<reference evidence="1 2" key="1">
    <citation type="journal article" date="2014" name="Genome Announc.">
        <title>Complete Genome Sequences of Two Escherichia coli O157:H7 Phages Effective in Limiting Contamination of Food Products.</title>
        <authorList>
            <person name="Hong Y."/>
            <person name="Pan Y."/>
            <person name="Harman N.J."/>
            <person name="Ebner P.D."/>
        </authorList>
    </citation>
    <scope>NUCLEOTIDE SEQUENCE [LARGE SCALE GENOMIC DNA]</scope>
</reference>
<proteinExistence type="predicted"/>
<accession>A0A023MHN4</accession>